<evidence type="ECO:0000313" key="1">
    <source>
        <dbReference type="EMBL" id="ANP89283.1"/>
    </source>
</evidence>
<proteinExistence type="predicted"/>
<geneLocation type="plasmid" evidence="1 2">
    <name>unnamed1</name>
</geneLocation>
<dbReference type="EMBL" id="CP016287">
    <property type="protein sequence ID" value="ANP89283.1"/>
    <property type="molecule type" value="Genomic_DNA"/>
</dbReference>
<organism evidence="1 2">
    <name type="scientific">Rhizobium leguminosarum</name>
    <dbReference type="NCBI Taxonomy" id="384"/>
    <lineage>
        <taxon>Bacteria</taxon>
        <taxon>Pseudomonadati</taxon>
        <taxon>Pseudomonadota</taxon>
        <taxon>Alphaproteobacteria</taxon>
        <taxon>Hyphomicrobiales</taxon>
        <taxon>Rhizobiaceae</taxon>
        <taxon>Rhizobium/Agrobacterium group</taxon>
        <taxon>Rhizobium</taxon>
    </lineage>
</organism>
<accession>A0A1B1CHN6</accession>
<protein>
    <submittedName>
        <fullName evidence="1">Uncharacterized protein</fullName>
    </submittedName>
</protein>
<keyword evidence="1" id="KW-0614">Plasmid</keyword>
<dbReference type="RefSeq" id="WP_065282936.1">
    <property type="nucleotide sequence ID" value="NZ_CP016287.1"/>
</dbReference>
<gene>
    <name evidence="1" type="ORF">BA011_26245</name>
</gene>
<dbReference type="Proteomes" id="UP000092691">
    <property type="component" value="Plasmid unnamed1"/>
</dbReference>
<reference evidence="1 2" key="1">
    <citation type="submission" date="2016-06" db="EMBL/GenBank/DDBJ databases">
        <title>Microsymbionts genomes from the relict species Vavilovia formosa.</title>
        <authorList>
            <person name="Chirak E."/>
            <person name="Kimeklis A."/>
            <person name="Andronov E."/>
        </authorList>
    </citation>
    <scope>NUCLEOTIDE SEQUENCE [LARGE SCALE GENOMIC DNA]</scope>
    <source>
        <strain evidence="1 2">Vaf10</strain>
        <plasmid evidence="2">Plasmid unnamed1</plasmid>
    </source>
</reference>
<sequence length="73" mass="8103">MDALRRILNLLEDLDQPQNNIAAQASHDEAGPLSYLAGASVEYCPCLVWLFASAETRYLDHRFALSFGVHLIA</sequence>
<dbReference type="AlphaFoldDB" id="A0A1B1CHN6"/>
<name>A0A1B1CHN6_RHILE</name>
<evidence type="ECO:0000313" key="2">
    <source>
        <dbReference type="Proteomes" id="UP000092691"/>
    </source>
</evidence>